<dbReference type="EMBL" id="PQCO01000179">
    <property type="protein sequence ID" value="PUE02460.1"/>
    <property type="molecule type" value="Genomic_DNA"/>
</dbReference>
<dbReference type="PROSITE" id="PS00856">
    <property type="entry name" value="GUANYLATE_KINASE_1"/>
    <property type="match status" value="1"/>
</dbReference>
<evidence type="ECO:0000256" key="7">
    <source>
        <dbReference type="ARBA" id="ARBA00022840"/>
    </source>
</evidence>
<dbReference type="InterPro" id="IPR017665">
    <property type="entry name" value="Guanylate_kinase"/>
</dbReference>
<comment type="caution">
    <text evidence="11">The sequence shown here is derived from an EMBL/GenBank/DDBJ whole genome shotgun (WGS) entry which is preliminary data.</text>
</comment>
<gene>
    <name evidence="9" type="primary">gmk</name>
    <name evidence="11" type="ORF">C3L24_06040</name>
</gene>
<keyword evidence="7 9" id="KW-0067">ATP-binding</keyword>
<dbReference type="GO" id="GO:0005524">
    <property type="term" value="F:ATP binding"/>
    <property type="evidence" value="ECO:0007669"/>
    <property type="project" value="UniProtKB-UniRule"/>
</dbReference>
<keyword evidence="4 9" id="KW-0808">Transferase</keyword>
<accession>A0A6N4DR73</accession>
<dbReference type="InterPro" id="IPR020590">
    <property type="entry name" value="Guanylate_kinase_CS"/>
</dbReference>
<dbReference type="SMART" id="SM00072">
    <property type="entry name" value="GuKc"/>
    <property type="match status" value="1"/>
</dbReference>
<dbReference type="AlphaFoldDB" id="A0A6N4DR73"/>
<evidence type="ECO:0000256" key="4">
    <source>
        <dbReference type="ARBA" id="ARBA00022679"/>
    </source>
</evidence>
<evidence type="ECO:0000259" key="10">
    <source>
        <dbReference type="PROSITE" id="PS50052"/>
    </source>
</evidence>
<dbReference type="Gene3D" id="3.40.50.300">
    <property type="entry name" value="P-loop containing nucleotide triphosphate hydrolases"/>
    <property type="match status" value="1"/>
</dbReference>
<dbReference type="CDD" id="cd00071">
    <property type="entry name" value="GMPK"/>
    <property type="match status" value="1"/>
</dbReference>
<dbReference type="NCBIfam" id="TIGR03263">
    <property type="entry name" value="guanyl_kin"/>
    <property type="match status" value="1"/>
</dbReference>
<keyword evidence="9" id="KW-0963">Cytoplasm</keyword>
<dbReference type="PANTHER" id="PTHR23117">
    <property type="entry name" value="GUANYLATE KINASE-RELATED"/>
    <property type="match status" value="1"/>
</dbReference>
<keyword evidence="6 9" id="KW-0418">Kinase</keyword>
<dbReference type="EC" id="2.7.4.8" evidence="2 9"/>
<comment type="function">
    <text evidence="9">Essential for recycling GMP and indirectly, cGMP.</text>
</comment>
<dbReference type="GO" id="GO:0004385">
    <property type="term" value="F:GMP kinase activity"/>
    <property type="evidence" value="ECO:0007669"/>
    <property type="project" value="UniProtKB-UniRule"/>
</dbReference>
<dbReference type="GO" id="GO:0005829">
    <property type="term" value="C:cytosol"/>
    <property type="evidence" value="ECO:0007669"/>
    <property type="project" value="TreeGrafter"/>
</dbReference>
<proteinExistence type="inferred from homology"/>
<reference evidence="11 12" key="1">
    <citation type="submission" date="2018-01" db="EMBL/GenBank/DDBJ databases">
        <title>Novel co-symbiosis in the lucinid bivalve Phacoides pectinatus.</title>
        <authorList>
            <person name="Lim S.J."/>
            <person name="Davis B.G."/>
            <person name="Gill D.E."/>
            <person name="Engel A.S."/>
            <person name="Anderson L.C."/>
            <person name="Campbell B.J."/>
        </authorList>
    </citation>
    <scope>NUCLEOTIDE SEQUENCE [LARGE SCALE GENOMIC DNA]</scope>
    <source>
        <strain evidence="11">N3_P5</strain>
    </source>
</reference>
<keyword evidence="5 9" id="KW-0547">Nucleotide-binding</keyword>
<dbReference type="Proteomes" id="UP000250928">
    <property type="component" value="Unassembled WGS sequence"/>
</dbReference>
<comment type="catalytic activity">
    <reaction evidence="9">
        <text>GMP + ATP = GDP + ADP</text>
        <dbReference type="Rhea" id="RHEA:20780"/>
        <dbReference type="ChEBI" id="CHEBI:30616"/>
        <dbReference type="ChEBI" id="CHEBI:58115"/>
        <dbReference type="ChEBI" id="CHEBI:58189"/>
        <dbReference type="ChEBI" id="CHEBI:456216"/>
        <dbReference type="EC" id="2.7.4.8"/>
    </reaction>
</comment>
<dbReference type="PROSITE" id="PS50052">
    <property type="entry name" value="GUANYLATE_KINASE_2"/>
    <property type="match status" value="1"/>
</dbReference>
<evidence type="ECO:0000256" key="6">
    <source>
        <dbReference type="ARBA" id="ARBA00022777"/>
    </source>
</evidence>
<evidence type="ECO:0000256" key="5">
    <source>
        <dbReference type="ARBA" id="ARBA00022741"/>
    </source>
</evidence>
<dbReference type="PANTHER" id="PTHR23117:SF13">
    <property type="entry name" value="GUANYLATE KINASE"/>
    <property type="match status" value="1"/>
</dbReference>
<dbReference type="Gene3D" id="3.30.63.10">
    <property type="entry name" value="Guanylate Kinase phosphate binding domain"/>
    <property type="match status" value="1"/>
</dbReference>
<dbReference type="SUPFAM" id="SSF52540">
    <property type="entry name" value="P-loop containing nucleoside triphosphate hydrolases"/>
    <property type="match status" value="1"/>
</dbReference>
<evidence type="ECO:0000313" key="11">
    <source>
        <dbReference type="EMBL" id="PUE02460.1"/>
    </source>
</evidence>
<evidence type="ECO:0000256" key="9">
    <source>
        <dbReference type="HAMAP-Rule" id="MF_00328"/>
    </source>
</evidence>
<protein>
    <recommendedName>
        <fullName evidence="3 9">Guanylate kinase</fullName>
        <ecNumber evidence="2 9">2.7.4.8</ecNumber>
    </recommendedName>
    <alternativeName>
        <fullName evidence="8 9">GMP kinase</fullName>
    </alternativeName>
</protein>
<dbReference type="Pfam" id="PF00625">
    <property type="entry name" value="Guanylate_kin"/>
    <property type="match status" value="1"/>
</dbReference>
<comment type="similarity">
    <text evidence="1 9">Belongs to the guanylate kinase family.</text>
</comment>
<dbReference type="FunFam" id="3.30.63.10:FF:000002">
    <property type="entry name" value="Guanylate kinase 1"/>
    <property type="match status" value="1"/>
</dbReference>
<evidence type="ECO:0000313" key="12">
    <source>
        <dbReference type="Proteomes" id="UP000250928"/>
    </source>
</evidence>
<sequence length="206" mass="22991">MSKGTLFILSAPSGAGKTSLLKALVGERGDLRVSISHTTRAMRPGEVDGVDYHFIGAERFRKMVAEGAFLEHARVFDNEYGTSEEGVRRQLAGGDDVVLEIDWQGARQVRERMPEAVSVFILPPDPEALRERLGARAQDSEAVIERRMRDARAEMSHYDEYDYLIVNDRFDLALEQLNTVVSAQSFLLRVQRSRLGGRLDALLGVA</sequence>
<comment type="subcellular location">
    <subcellularLocation>
        <location evidence="9">Cytoplasm</location>
    </subcellularLocation>
</comment>
<dbReference type="InterPro" id="IPR027417">
    <property type="entry name" value="P-loop_NTPase"/>
</dbReference>
<evidence type="ECO:0000256" key="2">
    <source>
        <dbReference type="ARBA" id="ARBA00012961"/>
    </source>
</evidence>
<dbReference type="InterPro" id="IPR008145">
    <property type="entry name" value="GK/Ca_channel_bsu"/>
</dbReference>
<evidence type="ECO:0000256" key="1">
    <source>
        <dbReference type="ARBA" id="ARBA00005790"/>
    </source>
</evidence>
<evidence type="ECO:0000256" key="8">
    <source>
        <dbReference type="ARBA" id="ARBA00030128"/>
    </source>
</evidence>
<dbReference type="HAMAP" id="MF_00328">
    <property type="entry name" value="Guanylate_kinase"/>
    <property type="match status" value="1"/>
</dbReference>
<dbReference type="InterPro" id="IPR008144">
    <property type="entry name" value="Guanylate_kin-like_dom"/>
</dbReference>
<name>A0A6N4DR73_9GAMM</name>
<feature type="domain" description="Guanylate kinase-like" evidence="10">
    <location>
        <begin position="4"/>
        <end position="182"/>
    </location>
</feature>
<evidence type="ECO:0000256" key="3">
    <source>
        <dbReference type="ARBA" id="ARBA00016296"/>
    </source>
</evidence>
<feature type="binding site" evidence="9">
    <location>
        <begin position="11"/>
        <end position="18"/>
    </location>
    <ligand>
        <name>ATP</name>
        <dbReference type="ChEBI" id="CHEBI:30616"/>
    </ligand>
</feature>
<organism evidence="11 12">
    <name type="scientific">Candidatus Sedimenticola endophacoides</name>
    <dbReference type="NCBI Taxonomy" id="2548426"/>
    <lineage>
        <taxon>Bacteria</taxon>
        <taxon>Pseudomonadati</taxon>
        <taxon>Pseudomonadota</taxon>
        <taxon>Gammaproteobacteria</taxon>
        <taxon>Chromatiales</taxon>
        <taxon>Sedimenticolaceae</taxon>
        <taxon>Sedimenticola</taxon>
    </lineage>
</organism>